<dbReference type="SUPFAM" id="SSF89550">
    <property type="entry name" value="PHP domain-like"/>
    <property type="match status" value="1"/>
</dbReference>
<accession>A0ABS2DKS6</accession>
<comment type="caution">
    <text evidence="6">The sequence shown here is derived from an EMBL/GenBank/DDBJ whole genome shotgun (WGS) entry which is preliminary data.</text>
</comment>
<evidence type="ECO:0000256" key="5">
    <source>
        <dbReference type="PIRNR" id="PIRNR016557"/>
    </source>
</evidence>
<evidence type="ECO:0000256" key="2">
    <source>
        <dbReference type="ARBA" id="ARBA00022801"/>
    </source>
</evidence>
<dbReference type="PANTHER" id="PTHR39181:SF1">
    <property type="entry name" value="TYROSINE-PROTEIN PHOSPHATASE YWQE"/>
    <property type="match status" value="1"/>
</dbReference>
<proteinExistence type="inferred from homology"/>
<gene>
    <name evidence="6" type="ORF">JR050_15655</name>
</gene>
<protein>
    <recommendedName>
        <fullName evidence="5">Tyrosine-protein phosphatase</fullName>
        <ecNumber evidence="5">3.1.3.48</ecNumber>
    </recommendedName>
</protein>
<organism evidence="6 7">
    <name type="scientific">Bacillus suaedaesalsae</name>
    <dbReference type="NCBI Taxonomy" id="2810349"/>
    <lineage>
        <taxon>Bacteria</taxon>
        <taxon>Bacillati</taxon>
        <taxon>Bacillota</taxon>
        <taxon>Bacilli</taxon>
        <taxon>Bacillales</taxon>
        <taxon>Bacillaceae</taxon>
        <taxon>Bacillus</taxon>
    </lineage>
</organism>
<evidence type="ECO:0000313" key="7">
    <source>
        <dbReference type="Proteomes" id="UP001518925"/>
    </source>
</evidence>
<comment type="catalytic activity">
    <reaction evidence="4 5">
        <text>O-phospho-L-tyrosyl-[protein] + H2O = L-tyrosyl-[protein] + phosphate</text>
        <dbReference type="Rhea" id="RHEA:10684"/>
        <dbReference type="Rhea" id="RHEA-COMP:10136"/>
        <dbReference type="Rhea" id="RHEA-COMP:20101"/>
        <dbReference type="ChEBI" id="CHEBI:15377"/>
        <dbReference type="ChEBI" id="CHEBI:43474"/>
        <dbReference type="ChEBI" id="CHEBI:46858"/>
        <dbReference type="ChEBI" id="CHEBI:61978"/>
        <dbReference type="EC" id="3.1.3.48"/>
    </reaction>
</comment>
<name>A0ABS2DKS6_9BACI</name>
<keyword evidence="3 5" id="KW-0904">Protein phosphatase</keyword>
<evidence type="ECO:0000256" key="3">
    <source>
        <dbReference type="ARBA" id="ARBA00022912"/>
    </source>
</evidence>
<dbReference type="Proteomes" id="UP001518925">
    <property type="component" value="Unassembled WGS sequence"/>
</dbReference>
<reference evidence="6 7" key="1">
    <citation type="submission" date="2021-02" db="EMBL/GenBank/DDBJ databases">
        <title>Bacillus sp. RD4P76, an endophyte from a halophyte.</title>
        <authorList>
            <person name="Sun J.-Q."/>
        </authorList>
    </citation>
    <scope>NUCLEOTIDE SEQUENCE [LARGE SCALE GENOMIC DNA]</scope>
    <source>
        <strain evidence="6 7">RD4P76</strain>
    </source>
</reference>
<evidence type="ECO:0000256" key="4">
    <source>
        <dbReference type="ARBA" id="ARBA00051722"/>
    </source>
</evidence>
<evidence type="ECO:0000313" key="6">
    <source>
        <dbReference type="EMBL" id="MBM6619104.1"/>
    </source>
</evidence>
<dbReference type="RefSeq" id="WP_204204461.1">
    <property type="nucleotide sequence ID" value="NZ_JAFELM010000039.1"/>
</dbReference>
<evidence type="ECO:0000256" key="1">
    <source>
        <dbReference type="ARBA" id="ARBA00005750"/>
    </source>
</evidence>
<dbReference type="Pfam" id="PF19567">
    <property type="entry name" value="CpsB_CapC"/>
    <property type="match status" value="1"/>
</dbReference>
<dbReference type="PANTHER" id="PTHR39181">
    <property type="entry name" value="TYROSINE-PROTEIN PHOSPHATASE YWQE"/>
    <property type="match status" value="1"/>
</dbReference>
<comment type="similarity">
    <text evidence="1 5">Belongs to the metallo-dependent hydrolases superfamily. CpsB/CapC family.</text>
</comment>
<dbReference type="PIRSF" id="PIRSF016557">
    <property type="entry name" value="Caps_synth_CpsB"/>
    <property type="match status" value="1"/>
</dbReference>
<dbReference type="Gene3D" id="3.20.20.140">
    <property type="entry name" value="Metal-dependent hydrolases"/>
    <property type="match status" value="1"/>
</dbReference>
<dbReference type="EC" id="3.1.3.48" evidence="5"/>
<sequence length="254" mass="28771">MIDIHCHILPGIDDGPKDLKDSLLMAKEAVAEGITSIIATPHFNQKYENSKEMILAKVKQLNEVLEQENIPLTILPGQEPRIYGELLDDYEIGRILTLNKTGKYLFIELPSGHVPRYTEQLLYDIQMKEMTPIIVHPERNQEIIENPDVLYKLVEKGALTQITASSLSGDLGKKIKKFSIQLIESSLTHFIASDAHNVSSRNFRLASAYHEMEKQFGMQAVFTFSENAELLVEGKSVYRAAPERVRKSKFLGIF</sequence>
<keyword evidence="2 5" id="KW-0378">Hydrolase</keyword>
<dbReference type="InterPro" id="IPR016195">
    <property type="entry name" value="Pol/histidinol_Pase-like"/>
</dbReference>
<dbReference type="InterPro" id="IPR016667">
    <property type="entry name" value="Caps_polysacc_synth_CpsB/CapC"/>
</dbReference>
<keyword evidence="7" id="KW-1185">Reference proteome</keyword>
<dbReference type="EMBL" id="JAFELM010000039">
    <property type="protein sequence ID" value="MBM6619104.1"/>
    <property type="molecule type" value="Genomic_DNA"/>
</dbReference>